<comment type="caution">
    <text evidence="3">The sequence shown here is derived from an EMBL/GenBank/DDBJ whole genome shotgun (WGS) entry which is preliminary data.</text>
</comment>
<dbReference type="EMBL" id="LMWN01000084">
    <property type="protein sequence ID" value="KUM97382.1"/>
    <property type="molecule type" value="Genomic_DNA"/>
</dbReference>
<organism evidence="3 4">
    <name type="scientific">Streptomyces yokosukanensis</name>
    <dbReference type="NCBI Taxonomy" id="67386"/>
    <lineage>
        <taxon>Bacteria</taxon>
        <taxon>Bacillati</taxon>
        <taxon>Actinomycetota</taxon>
        <taxon>Actinomycetes</taxon>
        <taxon>Kitasatosporales</taxon>
        <taxon>Streptomycetaceae</taxon>
        <taxon>Streptomyces</taxon>
    </lineage>
</organism>
<feature type="region of interest" description="Disordered" evidence="1">
    <location>
        <begin position="284"/>
        <end position="311"/>
    </location>
</feature>
<name>A0A101NQX2_9ACTN</name>
<dbReference type="STRING" id="67386.AQI95_41940"/>
<evidence type="ECO:0008006" key="5">
    <source>
        <dbReference type="Google" id="ProtNLM"/>
    </source>
</evidence>
<accession>A0A101NQX2</accession>
<dbReference type="Pfam" id="PF12642">
    <property type="entry name" value="TpcC"/>
    <property type="match status" value="1"/>
</dbReference>
<dbReference type="InterPro" id="IPR024735">
    <property type="entry name" value="TcpC"/>
</dbReference>
<dbReference type="Proteomes" id="UP000053127">
    <property type="component" value="Unassembled WGS sequence"/>
</dbReference>
<evidence type="ECO:0000313" key="4">
    <source>
        <dbReference type="Proteomes" id="UP000053127"/>
    </source>
</evidence>
<feature type="chain" id="PRO_5038684638" description="Conjugal transfer protein" evidence="2">
    <location>
        <begin position="25"/>
        <end position="330"/>
    </location>
</feature>
<evidence type="ECO:0000313" key="3">
    <source>
        <dbReference type="EMBL" id="KUM97382.1"/>
    </source>
</evidence>
<keyword evidence="2" id="KW-0732">Signal</keyword>
<protein>
    <recommendedName>
        <fullName evidence="5">Conjugal transfer protein</fullName>
    </recommendedName>
</protein>
<dbReference type="AlphaFoldDB" id="A0A101NQX2"/>
<feature type="compositionally biased region" description="Low complexity" evidence="1">
    <location>
        <begin position="292"/>
        <end position="311"/>
    </location>
</feature>
<sequence>MVRLAVWAAVATGPLALIATCAHGQSAAAPRPVAVTRAVDHAETAADPAGYAELVLSVWLRSGTGQDSVAARQLRAMAPSLQPPTWAEHAPAVERLAAVHSARQGDGAWSVTVAVEFKDSVEGSAAQGIVRYFALPVVATEAGSEPGAKQAFAVTDSPAEVAGPTVLDVPDDPYGTEVPTGSALSSTVAEFLSAYLGAEDGAERYLAPGTTLPALSSAAFTAVSLDELKAADRTDGAAGKDSATVRVRAQVTAKDADGGQWPLAYALGLKARDGRWEVVALQSGLESSGTKTSAPRASTTASSASSTQTTAELGIGAHAGVRIAGWEGTR</sequence>
<keyword evidence="4" id="KW-1185">Reference proteome</keyword>
<proteinExistence type="predicted"/>
<feature type="signal peptide" evidence="2">
    <location>
        <begin position="1"/>
        <end position="24"/>
    </location>
</feature>
<evidence type="ECO:0000256" key="2">
    <source>
        <dbReference type="SAM" id="SignalP"/>
    </source>
</evidence>
<reference evidence="3 4" key="1">
    <citation type="submission" date="2015-10" db="EMBL/GenBank/DDBJ databases">
        <title>Draft genome sequence of Streptomyces yokosukanensis DSM 40224, type strain for the species Streptomyces yokosukanensis.</title>
        <authorList>
            <person name="Ruckert C."/>
            <person name="Winkler A."/>
            <person name="Kalinowski J."/>
            <person name="Kampfer P."/>
            <person name="Glaeser S."/>
        </authorList>
    </citation>
    <scope>NUCLEOTIDE SEQUENCE [LARGE SCALE GENOMIC DNA]</scope>
    <source>
        <strain evidence="3 4">DSM 40224</strain>
    </source>
</reference>
<gene>
    <name evidence="3" type="ORF">AQI95_41940</name>
</gene>
<evidence type="ECO:0000256" key="1">
    <source>
        <dbReference type="SAM" id="MobiDB-lite"/>
    </source>
</evidence>